<reference evidence="26" key="3">
    <citation type="submission" date="2025-09" db="UniProtKB">
        <authorList>
            <consortium name="Ensembl"/>
        </authorList>
    </citation>
    <scope>IDENTIFICATION</scope>
</reference>
<dbReference type="FunFam" id="2.40.50.140:FF:000076">
    <property type="entry name" value="26S protease regulatory subunit 6A"/>
    <property type="match status" value="1"/>
</dbReference>
<name>A0A673U829_SURSU</name>
<evidence type="ECO:0000256" key="22">
    <source>
        <dbReference type="PROSITE-ProRule" id="PRU00175"/>
    </source>
</evidence>
<evidence type="ECO:0000256" key="7">
    <source>
        <dbReference type="ARBA" id="ARBA00022723"/>
    </source>
</evidence>
<dbReference type="InterPro" id="IPR032501">
    <property type="entry name" value="Prot_ATP_ID_OB_2nd"/>
</dbReference>
<dbReference type="Proteomes" id="UP000472268">
    <property type="component" value="Chromosome 11"/>
</dbReference>
<dbReference type="InterPro" id="IPR018293">
    <property type="entry name" value="Postsynaptic_CS"/>
</dbReference>
<dbReference type="FunFam" id="1.25.40.10:FF:000123">
    <property type="entry name" value="43 kDa receptor-associated protein of the synapse"/>
    <property type="match status" value="1"/>
</dbReference>
<comment type="function">
    <text evidence="17">Postsynaptic protein required for clustering of nicotinic acetylcholine receptors (nAChRs) at the neuromuscular junction. It may link the receptor to the underlying postsynaptic cytoskeleton, possibly by direct association with actin or spectrin.</text>
</comment>
<comment type="subcellular location">
    <subcellularLocation>
        <location evidence="1">Cytoplasm</location>
        <location evidence="1">Cytoskeleton</location>
    </subcellularLocation>
    <subcellularLocation>
        <location evidence="18">Postsynaptic cell membrane</location>
        <topology evidence="18">Peripheral membrane protein</topology>
        <orientation evidence="18">Cytoplasmic side</orientation>
    </subcellularLocation>
</comment>
<keyword evidence="4" id="KW-0963">Cytoplasm</keyword>
<reference evidence="26" key="2">
    <citation type="submission" date="2025-08" db="UniProtKB">
        <authorList>
            <consortium name="Ensembl"/>
        </authorList>
    </citation>
    <scope>IDENTIFICATION</scope>
</reference>
<keyword evidence="24" id="KW-0175">Coiled coil</keyword>
<comment type="similarity">
    <text evidence="2">Belongs to the RAPsyn family.</text>
</comment>
<dbReference type="InterPro" id="IPR013083">
    <property type="entry name" value="Znf_RING/FYVE/PHD"/>
</dbReference>
<dbReference type="InterPro" id="IPR019568">
    <property type="entry name" value="Rapsyn_myristoylation/link_N"/>
</dbReference>
<keyword evidence="16" id="KW-0449">Lipoprotein</keyword>
<dbReference type="PRINTS" id="PR00217">
    <property type="entry name" value="POSTSYNAPTIC"/>
</dbReference>
<evidence type="ECO:0000256" key="2">
    <source>
        <dbReference type="ARBA" id="ARBA00007295"/>
    </source>
</evidence>
<dbReference type="GO" id="GO:0008270">
    <property type="term" value="F:zinc ion binding"/>
    <property type="evidence" value="ECO:0007669"/>
    <property type="project" value="UniProtKB-KW"/>
</dbReference>
<sequence length="661" mass="74191">MGQDQTKQQIEKGLQLYQSNQTEKALHVWMKVLEKSADLVGRFRVLGCLVTAHSEMGRYKEMLKFAVVQIDTARELEDADFLLESYLNLARSNEKLCEFHKTVSYCKTCLGLPGTRAGAQLGGQVSLSMGNAFLGLSLFQKALESFEKALRYAHNNDDAMLECRVCCSLGSFYAQVKDYEKALFFPCKAAELVSDYGKGWSLKYRAMSQYHMAVAYRLLGRLGSAMECCEESMKIALQHGDRPLQALCLLCFADIHRSRGDLETAFPRYDSAMSIMTEIGNRLGQVQVLLGVAKCWIARKALDKALDAIEKAQDLAEEVGNKLSQLKLHCLSESIYRSKGLQRELRAHVVRFHECVEETELYCGLCGESIGERNSRLQALPCSHIFHLRCLQNNATRSCPNCRRSSMKPGFVPIFGLLLQNMNLLPELESPVTRQEKMATVWDEAEQDGIGEEVLKMSTEEIIQRTRLLDSEIKIMKSEVLRVTHELQAMKDKIKENSEKIKVNKTLPYLVSNVIELLDVDPNDQEEDGANIDLDSQRKGKCAVIKTSTRQTYFLPVIGLVDAEKLKPGDLVGVNKDSYLILETLPTEYDSRVKAMEVDERPTEQYSDIGGLDKQIQEVREAPASTCSLLFSAPLSRALTASVTLLHPREVRRVPGSGLGD</sequence>
<dbReference type="GO" id="GO:0005856">
    <property type="term" value="C:cytoskeleton"/>
    <property type="evidence" value="ECO:0007669"/>
    <property type="project" value="UniProtKB-SubCell"/>
</dbReference>
<dbReference type="GO" id="GO:0043495">
    <property type="term" value="F:protein-membrane adaptor activity"/>
    <property type="evidence" value="ECO:0007669"/>
    <property type="project" value="InterPro"/>
</dbReference>
<evidence type="ECO:0000256" key="13">
    <source>
        <dbReference type="ARBA" id="ARBA00023136"/>
    </source>
</evidence>
<evidence type="ECO:0000256" key="11">
    <source>
        <dbReference type="ARBA" id="ARBA00022833"/>
    </source>
</evidence>
<keyword evidence="9 22" id="KW-0863">Zinc-finger</keyword>
<dbReference type="PANTHER" id="PTHR46574">
    <property type="entry name" value="43 KDA RECEPTOR-ASSOCIATED PROTEIN OF THE SYNAPSE"/>
    <property type="match status" value="1"/>
</dbReference>
<dbReference type="SMART" id="SM00028">
    <property type="entry name" value="TPR"/>
    <property type="match status" value="7"/>
</dbReference>
<keyword evidence="13" id="KW-0472">Membrane</keyword>
<evidence type="ECO:0000256" key="19">
    <source>
        <dbReference type="ARBA" id="ARBA00071167"/>
    </source>
</evidence>
<dbReference type="Pfam" id="PF13639">
    <property type="entry name" value="zf-RING_2"/>
    <property type="match status" value="1"/>
</dbReference>
<evidence type="ECO:0000256" key="18">
    <source>
        <dbReference type="ARBA" id="ARBA00060392"/>
    </source>
</evidence>
<dbReference type="FunFam" id="1.25.40.10:FF:000206">
    <property type="entry name" value="43 kDa receptor-associated protein of the synapse"/>
    <property type="match status" value="1"/>
</dbReference>
<feature type="domain" description="RING-type" evidence="25">
    <location>
        <begin position="363"/>
        <end position="403"/>
    </location>
</feature>
<dbReference type="Pfam" id="PF10579">
    <property type="entry name" value="Rapsyn_N"/>
    <property type="match status" value="1"/>
</dbReference>
<evidence type="ECO:0000259" key="25">
    <source>
        <dbReference type="PROSITE" id="PS50089"/>
    </source>
</evidence>
<dbReference type="PROSITE" id="PS50089">
    <property type="entry name" value="ZF_RING_2"/>
    <property type="match status" value="1"/>
</dbReference>
<dbReference type="InterPro" id="IPR011990">
    <property type="entry name" value="TPR-like_helical_dom_sf"/>
</dbReference>
<keyword evidence="27" id="KW-1185">Reference proteome</keyword>
<dbReference type="Gene3D" id="2.40.50.140">
    <property type="entry name" value="Nucleic acid-binding proteins"/>
    <property type="match status" value="1"/>
</dbReference>
<dbReference type="Gene3D" id="3.30.40.10">
    <property type="entry name" value="Zinc/RING finger domain, C3HC4 (zinc finger)"/>
    <property type="match status" value="1"/>
</dbReference>
<dbReference type="GO" id="GO:0045211">
    <property type="term" value="C:postsynaptic membrane"/>
    <property type="evidence" value="ECO:0007669"/>
    <property type="project" value="UniProtKB-SubCell"/>
</dbReference>
<keyword evidence="8" id="KW-0677">Repeat</keyword>
<dbReference type="InterPro" id="IPR012340">
    <property type="entry name" value="NA-bd_OB-fold"/>
</dbReference>
<accession>A0A673U829</accession>
<dbReference type="Ensembl" id="ENSSSUT00005024769.1">
    <property type="protein sequence ID" value="ENSSSUP00005021643.1"/>
    <property type="gene ID" value="ENSSSUG00005013963.1"/>
</dbReference>
<dbReference type="InterPro" id="IPR001841">
    <property type="entry name" value="Znf_RING"/>
</dbReference>
<reference evidence="26 27" key="1">
    <citation type="submission" date="2019-05" db="EMBL/GenBank/DDBJ databases">
        <title>A Chromosome-scale Meerkat (S. suricatta) Genome Assembly.</title>
        <authorList>
            <person name="Dudchenko O."/>
            <person name="Lieberman Aiden E."/>
            <person name="Tung J."/>
            <person name="Barreiro L.B."/>
            <person name="Clutton-Brock T.H."/>
        </authorList>
    </citation>
    <scope>NUCLEOTIDE SEQUENCE [LARGE SCALE GENOMIC DNA]</scope>
</reference>
<evidence type="ECO:0000256" key="16">
    <source>
        <dbReference type="ARBA" id="ARBA00023288"/>
    </source>
</evidence>
<dbReference type="GO" id="GO:0031594">
    <property type="term" value="C:neuromuscular junction"/>
    <property type="evidence" value="ECO:0007669"/>
    <property type="project" value="TreeGrafter"/>
</dbReference>
<dbReference type="PANTHER" id="PTHR46574:SF1">
    <property type="entry name" value="43 KDA RECEPTOR-ASSOCIATED PROTEIN OF THE SYNAPSE"/>
    <property type="match status" value="1"/>
</dbReference>
<dbReference type="Pfam" id="PF13424">
    <property type="entry name" value="TPR_12"/>
    <property type="match status" value="1"/>
</dbReference>
<feature type="coiled-coil region" evidence="24">
    <location>
        <begin position="298"/>
        <end position="329"/>
    </location>
</feature>
<protein>
    <recommendedName>
        <fullName evidence="19">43 kDa receptor-associated protein of the synapse</fullName>
    </recommendedName>
    <alternativeName>
        <fullName evidence="20">43 kDa postsynaptic protein</fullName>
    </alternativeName>
    <alternativeName>
        <fullName evidence="21">Acetylcholine receptor-associated 43 kDa protein</fullName>
    </alternativeName>
</protein>
<dbReference type="Gene3D" id="1.25.40.10">
    <property type="entry name" value="Tetratricopeptide repeat domain"/>
    <property type="match status" value="2"/>
</dbReference>
<dbReference type="AlphaFoldDB" id="A0A673U829"/>
<dbReference type="GO" id="GO:0005737">
    <property type="term" value="C:cytoplasm"/>
    <property type="evidence" value="ECO:0007669"/>
    <property type="project" value="UniProtKB-ARBA"/>
</dbReference>
<evidence type="ECO:0000256" key="1">
    <source>
        <dbReference type="ARBA" id="ARBA00004245"/>
    </source>
</evidence>
<keyword evidence="3" id="KW-1003">Cell membrane</keyword>
<keyword evidence="12" id="KW-0770">Synapse</keyword>
<evidence type="ECO:0000256" key="9">
    <source>
        <dbReference type="ARBA" id="ARBA00022771"/>
    </source>
</evidence>
<evidence type="ECO:0000256" key="24">
    <source>
        <dbReference type="SAM" id="Coils"/>
    </source>
</evidence>
<dbReference type="GO" id="GO:1900075">
    <property type="term" value="P:positive regulation of neuromuscular synaptic transmission"/>
    <property type="evidence" value="ECO:0007669"/>
    <property type="project" value="TreeGrafter"/>
</dbReference>
<dbReference type="InterPro" id="IPR052480">
    <property type="entry name" value="RAPsyn"/>
</dbReference>
<dbReference type="SMART" id="SM00184">
    <property type="entry name" value="RING"/>
    <property type="match status" value="1"/>
</dbReference>
<dbReference type="PROSITE" id="PS50005">
    <property type="entry name" value="TPR"/>
    <property type="match status" value="1"/>
</dbReference>
<dbReference type="GO" id="GO:0007271">
    <property type="term" value="P:synaptic transmission, cholinergic"/>
    <property type="evidence" value="ECO:0007669"/>
    <property type="project" value="TreeGrafter"/>
</dbReference>
<evidence type="ECO:0000256" key="17">
    <source>
        <dbReference type="ARBA" id="ARBA00060186"/>
    </source>
</evidence>
<evidence type="ECO:0000313" key="26">
    <source>
        <dbReference type="Ensembl" id="ENSSSUP00005021643.1"/>
    </source>
</evidence>
<keyword evidence="5" id="KW-0597">Phosphoprotein</keyword>
<evidence type="ECO:0000256" key="8">
    <source>
        <dbReference type="ARBA" id="ARBA00022737"/>
    </source>
</evidence>
<gene>
    <name evidence="26" type="primary">RAPSN</name>
</gene>
<dbReference type="GO" id="GO:0033130">
    <property type="term" value="F:acetylcholine receptor binding"/>
    <property type="evidence" value="ECO:0007669"/>
    <property type="project" value="InterPro"/>
</dbReference>
<evidence type="ECO:0000256" key="5">
    <source>
        <dbReference type="ARBA" id="ARBA00022553"/>
    </source>
</evidence>
<keyword evidence="10 23" id="KW-0802">TPR repeat</keyword>
<dbReference type="InterPro" id="IPR019734">
    <property type="entry name" value="TPR_rpt"/>
</dbReference>
<dbReference type="SUPFAM" id="SSF57850">
    <property type="entry name" value="RING/U-box"/>
    <property type="match status" value="1"/>
</dbReference>
<keyword evidence="14" id="KW-0206">Cytoskeleton</keyword>
<dbReference type="CDD" id="cd16478">
    <property type="entry name" value="RING-H2_Rapsyn"/>
    <property type="match status" value="1"/>
</dbReference>
<evidence type="ECO:0000313" key="27">
    <source>
        <dbReference type="Proteomes" id="UP000472268"/>
    </source>
</evidence>
<evidence type="ECO:0000256" key="15">
    <source>
        <dbReference type="ARBA" id="ARBA00023257"/>
    </source>
</evidence>
<evidence type="ECO:0000256" key="4">
    <source>
        <dbReference type="ARBA" id="ARBA00022490"/>
    </source>
</evidence>
<keyword evidence="15" id="KW-0628">Postsynaptic cell membrane</keyword>
<dbReference type="SUPFAM" id="SSF48452">
    <property type="entry name" value="TPR-like"/>
    <property type="match status" value="2"/>
</dbReference>
<keyword evidence="7" id="KW-0479">Metal-binding</keyword>
<proteinExistence type="inferred from homology"/>
<evidence type="ECO:0000256" key="20">
    <source>
        <dbReference type="ARBA" id="ARBA00077104"/>
    </source>
</evidence>
<dbReference type="InterPro" id="IPR001237">
    <property type="entry name" value="Postsynaptic"/>
</dbReference>
<dbReference type="PROSITE" id="PS00405">
    <property type="entry name" value="43_KD_POSTSYNAPTIC"/>
    <property type="match status" value="1"/>
</dbReference>
<dbReference type="Pfam" id="PF16450">
    <property type="entry name" value="Prot_ATP_ID_OB_C"/>
    <property type="match status" value="1"/>
</dbReference>
<evidence type="ECO:0000256" key="23">
    <source>
        <dbReference type="PROSITE-ProRule" id="PRU00339"/>
    </source>
</evidence>
<organism evidence="26 27">
    <name type="scientific">Suricata suricatta</name>
    <name type="common">Meerkat</name>
    <dbReference type="NCBI Taxonomy" id="37032"/>
    <lineage>
        <taxon>Eukaryota</taxon>
        <taxon>Metazoa</taxon>
        <taxon>Chordata</taxon>
        <taxon>Craniata</taxon>
        <taxon>Vertebrata</taxon>
        <taxon>Euteleostomi</taxon>
        <taxon>Mammalia</taxon>
        <taxon>Eutheria</taxon>
        <taxon>Laurasiatheria</taxon>
        <taxon>Carnivora</taxon>
        <taxon>Feliformia</taxon>
        <taxon>Herpestidae</taxon>
        <taxon>Suricata</taxon>
    </lineage>
</organism>
<evidence type="ECO:0000256" key="10">
    <source>
        <dbReference type="ARBA" id="ARBA00022803"/>
    </source>
</evidence>
<evidence type="ECO:0000256" key="12">
    <source>
        <dbReference type="ARBA" id="ARBA00023018"/>
    </source>
</evidence>
<evidence type="ECO:0000256" key="3">
    <source>
        <dbReference type="ARBA" id="ARBA00022475"/>
    </source>
</evidence>
<keyword evidence="6" id="KW-0519">Myristate</keyword>
<evidence type="ECO:0000256" key="21">
    <source>
        <dbReference type="ARBA" id="ARBA00080900"/>
    </source>
</evidence>
<evidence type="ECO:0000256" key="14">
    <source>
        <dbReference type="ARBA" id="ARBA00023212"/>
    </source>
</evidence>
<feature type="repeat" description="TPR" evidence="23">
    <location>
        <begin position="123"/>
        <end position="156"/>
    </location>
</feature>
<evidence type="ECO:0000256" key="6">
    <source>
        <dbReference type="ARBA" id="ARBA00022707"/>
    </source>
</evidence>
<keyword evidence="11" id="KW-0862">Zinc</keyword>